<evidence type="ECO:0000313" key="1">
    <source>
        <dbReference type="EMBL" id="NHN85149.1"/>
    </source>
</evidence>
<protein>
    <submittedName>
        <fullName evidence="1">Uncharacterized protein</fullName>
    </submittedName>
</protein>
<comment type="caution">
    <text evidence="1">The sequence shown here is derived from an EMBL/GenBank/DDBJ whole genome shotgun (WGS) entry which is preliminary data.</text>
</comment>
<dbReference type="Proteomes" id="UP000635278">
    <property type="component" value="Unassembled WGS sequence"/>
</dbReference>
<name>A0ABX0JUD2_9PROT</name>
<organism evidence="1 2">
    <name type="scientific">Acetobacter musti</name>
    <dbReference type="NCBI Taxonomy" id="864732"/>
    <lineage>
        <taxon>Bacteria</taxon>
        <taxon>Pseudomonadati</taxon>
        <taxon>Pseudomonadota</taxon>
        <taxon>Alphaproteobacteria</taxon>
        <taxon>Acetobacterales</taxon>
        <taxon>Acetobacteraceae</taxon>
        <taxon>Acetobacter</taxon>
    </lineage>
</organism>
<dbReference type="EMBL" id="WOTB01000013">
    <property type="protein sequence ID" value="NHN85149.1"/>
    <property type="molecule type" value="Genomic_DNA"/>
</dbReference>
<gene>
    <name evidence="1" type="ORF">GOB93_10920</name>
</gene>
<accession>A0ABX0JUD2</accession>
<evidence type="ECO:0000313" key="2">
    <source>
        <dbReference type="Proteomes" id="UP000635278"/>
    </source>
</evidence>
<proteinExistence type="predicted"/>
<keyword evidence="2" id="KW-1185">Reference proteome</keyword>
<reference evidence="1 2" key="1">
    <citation type="journal article" date="2020" name="Int. J. Syst. Evol. Microbiol.">
        <title>Novel acetic acid bacteria from cider fermentations: Acetobacter conturbans sp. nov. and Acetobacter fallax sp. nov.</title>
        <authorList>
            <person name="Sombolestani A.S."/>
            <person name="Cleenwerck I."/>
            <person name="Cnockaert M."/>
            <person name="Borremans W."/>
            <person name="Wieme A.D."/>
            <person name="De Vuyst L."/>
            <person name="Vandamme P."/>
        </authorList>
    </citation>
    <scope>NUCLEOTIDE SEQUENCE [LARGE SCALE GENOMIC DNA]</scope>
    <source>
        <strain evidence="1 2">LMG 30640</strain>
    </source>
</reference>
<sequence length="47" mass="5169">MMVTFNVCNPFSSKYISMMGQSGLPAGGDYQSLGAMREYFGMVSTEF</sequence>